<evidence type="ECO:0000256" key="1">
    <source>
        <dbReference type="SAM" id="Phobius"/>
    </source>
</evidence>
<accession>A0A1H9RI92</accession>
<dbReference type="OrthoDB" id="345021at2"/>
<name>A0A1H9RI92_9ACTN</name>
<feature type="transmembrane region" description="Helical" evidence="1">
    <location>
        <begin position="278"/>
        <end position="302"/>
    </location>
</feature>
<proteinExistence type="predicted"/>
<feature type="transmembrane region" description="Helical" evidence="1">
    <location>
        <begin position="37"/>
        <end position="60"/>
    </location>
</feature>
<keyword evidence="1" id="KW-0812">Transmembrane</keyword>
<feature type="transmembrane region" description="Helical" evidence="1">
    <location>
        <begin position="224"/>
        <end position="241"/>
    </location>
</feature>
<feature type="transmembrane region" description="Helical" evidence="1">
    <location>
        <begin position="105"/>
        <end position="128"/>
    </location>
</feature>
<reference evidence="2 3" key="1">
    <citation type="submission" date="2016-10" db="EMBL/GenBank/DDBJ databases">
        <authorList>
            <person name="de Groot N.N."/>
        </authorList>
    </citation>
    <scope>NUCLEOTIDE SEQUENCE [LARGE SCALE GENOMIC DNA]</scope>
    <source>
        <strain evidence="2 3">DSM 16859</strain>
    </source>
</reference>
<protein>
    <submittedName>
        <fullName evidence="2">Nitrite reductase (NO-forming)</fullName>
    </submittedName>
</protein>
<dbReference type="RefSeq" id="WP_091968647.1">
    <property type="nucleotide sequence ID" value="NZ_FOGZ01000007.1"/>
</dbReference>
<feature type="transmembrane region" description="Helical" evidence="1">
    <location>
        <begin position="185"/>
        <end position="204"/>
    </location>
</feature>
<dbReference type="AlphaFoldDB" id="A0A1H9RI92"/>
<evidence type="ECO:0000313" key="2">
    <source>
        <dbReference type="EMBL" id="SER72531.1"/>
    </source>
</evidence>
<feature type="transmembrane region" description="Helical" evidence="1">
    <location>
        <begin position="81"/>
        <end position="99"/>
    </location>
</feature>
<feature type="transmembrane region" description="Helical" evidence="1">
    <location>
        <begin position="12"/>
        <end position="31"/>
    </location>
</feature>
<dbReference type="EMBL" id="FOGZ01000007">
    <property type="protein sequence ID" value="SER72531.1"/>
    <property type="molecule type" value="Genomic_DNA"/>
</dbReference>
<dbReference type="STRING" id="64702.SAMN05443377_107103"/>
<organism evidence="2 3">
    <name type="scientific">Propionibacterium cyclohexanicum</name>
    <dbReference type="NCBI Taxonomy" id="64702"/>
    <lineage>
        <taxon>Bacteria</taxon>
        <taxon>Bacillati</taxon>
        <taxon>Actinomycetota</taxon>
        <taxon>Actinomycetes</taxon>
        <taxon>Propionibacteriales</taxon>
        <taxon>Propionibacteriaceae</taxon>
        <taxon>Propionibacterium</taxon>
    </lineage>
</organism>
<dbReference type="Proteomes" id="UP000198815">
    <property type="component" value="Unassembled WGS sequence"/>
</dbReference>
<keyword evidence="1" id="KW-1133">Transmembrane helix</keyword>
<sequence length="425" mass="44790">MSRVVSRVRADRFATAWMIIALVVLAIGLLTRGVLPVPLWTMVHVVTLGVLANAILQWSWYFARTLLHLSADDRRAGLNNVIRAVTFNVLLVVLFAAMWTGAAWAAASCAGAVAAVICWHGLDMVLAARHTLATRFVIVIRYYAAASGFLVLGSIIAGFVAVALVSRHPAGWLVRWQDPLTVAHATANVAGWVGLTMAGTLITLGPTMMRTRMDPTAVSRATRGLGWMCAGLLVAVVAAGFDIMAGVGLGLLVFTVTLGVDVLIPLVNAARARAPRSVATWTLAAGVAWTLACLGAVIWHALCAGNATALRAANLGWLPLLGAAGLAQIFIAALTYLMPVVIGGGPAALRVGMGVLETSWPVRFSVRNTALLLIAVADDGATLHVLWWLLVLACYGTDIVLFALAGVHQATAKAAALRSRRIDHD</sequence>
<keyword evidence="3" id="KW-1185">Reference proteome</keyword>
<gene>
    <name evidence="2" type="ORF">SAMN05443377_107103</name>
</gene>
<feature type="transmembrane region" description="Helical" evidence="1">
    <location>
        <begin position="322"/>
        <end position="349"/>
    </location>
</feature>
<evidence type="ECO:0000313" key="3">
    <source>
        <dbReference type="Proteomes" id="UP000198815"/>
    </source>
</evidence>
<keyword evidence="1" id="KW-0472">Membrane</keyword>
<feature type="transmembrane region" description="Helical" evidence="1">
    <location>
        <begin position="140"/>
        <end position="165"/>
    </location>
</feature>